<dbReference type="NCBIfam" id="TIGR03441">
    <property type="entry name" value="urea_trans_yut"/>
    <property type="match status" value="1"/>
</dbReference>
<evidence type="ECO:0000313" key="10">
    <source>
        <dbReference type="Proteomes" id="UP001238467"/>
    </source>
</evidence>
<keyword evidence="6 8" id="KW-0472">Membrane</keyword>
<feature type="transmembrane region" description="Helical" evidence="8">
    <location>
        <begin position="44"/>
        <end position="65"/>
    </location>
</feature>
<evidence type="ECO:0000256" key="1">
    <source>
        <dbReference type="ARBA" id="ARBA00004651"/>
    </source>
</evidence>
<dbReference type="Gene3D" id="1.10.3430.10">
    <property type="entry name" value="Ammonium transporter AmtB like domains"/>
    <property type="match status" value="1"/>
</dbReference>
<dbReference type="PANTHER" id="PTHR10464:SF4">
    <property type="entry name" value="UREA TRANSPORTER"/>
    <property type="match status" value="1"/>
</dbReference>
<comment type="subcellular location">
    <subcellularLocation>
        <location evidence="1">Cell membrane</location>
        <topology evidence="1">Multi-pass membrane protein</topology>
    </subcellularLocation>
</comment>
<feature type="transmembrane region" description="Helical" evidence="8">
    <location>
        <begin position="286"/>
        <end position="304"/>
    </location>
</feature>
<dbReference type="PIRSF" id="PIRSF016502">
    <property type="entry name" value="Urea_transporter"/>
    <property type="match status" value="1"/>
</dbReference>
<evidence type="ECO:0000256" key="7">
    <source>
        <dbReference type="SAM" id="MobiDB-lite"/>
    </source>
</evidence>
<evidence type="ECO:0000256" key="5">
    <source>
        <dbReference type="ARBA" id="ARBA00022989"/>
    </source>
</evidence>
<sequence>MTRPKSSFAGELLKGASQVFFMENSLTGILFFVAIAFASYASGVWATTIGAAIGVVVATLTARLLDCDEKSVASGLFGFNGILVGAALPTFIAASPQLWAYVVVGAATSTVVTAAFGATLTGKWGIPGSTGPFVLTGWLMVAGAYSFGGLHVTGDAPKLATDYVQGLAPIPQPIELVQIFFRNIGQVYLLGSEISGAIILLGIFIASVPAGLAAAAGSLVAMVVSIVMGADPTLVSQGLYGFSPVLTALAVGVVFLKTSPKVVIYALLATVTTVFVQGALDVIVAPAGVPSFTAPYVLTMYLFIAPKKLMAPHPHRPVAGHIVGHEHRQTGARTEQPRDQPGPSRV</sequence>
<evidence type="ECO:0000256" key="6">
    <source>
        <dbReference type="ARBA" id="ARBA00023136"/>
    </source>
</evidence>
<proteinExistence type="inferred from homology"/>
<feature type="transmembrane region" description="Helical" evidence="8">
    <location>
        <begin position="98"/>
        <end position="121"/>
    </location>
</feature>
<evidence type="ECO:0000256" key="2">
    <source>
        <dbReference type="ARBA" id="ARBA00005914"/>
    </source>
</evidence>
<dbReference type="Proteomes" id="UP001238467">
    <property type="component" value="Unassembled WGS sequence"/>
</dbReference>
<keyword evidence="4 8" id="KW-0812">Transmembrane</keyword>
<feature type="transmembrane region" description="Helical" evidence="8">
    <location>
        <begin position="72"/>
        <end position="92"/>
    </location>
</feature>
<organism evidence="9 10">
    <name type="scientific">Ancylobacter vacuolatus</name>
    <dbReference type="NCBI Taxonomy" id="223389"/>
    <lineage>
        <taxon>Bacteria</taxon>
        <taxon>Pseudomonadati</taxon>
        <taxon>Pseudomonadota</taxon>
        <taxon>Alphaproteobacteria</taxon>
        <taxon>Hyphomicrobiales</taxon>
        <taxon>Xanthobacteraceae</taxon>
        <taxon>Ancylobacter</taxon>
    </lineage>
</organism>
<dbReference type="PANTHER" id="PTHR10464">
    <property type="entry name" value="UREA TRANSPORTER"/>
    <property type="match status" value="1"/>
</dbReference>
<keyword evidence="5 8" id="KW-1133">Transmembrane helix</keyword>
<evidence type="ECO:0000313" key="9">
    <source>
        <dbReference type="EMBL" id="MDQ0345833.1"/>
    </source>
</evidence>
<dbReference type="RefSeq" id="WP_307056753.1">
    <property type="nucleotide sequence ID" value="NZ_JAUSUH010000001.1"/>
</dbReference>
<gene>
    <name evidence="9" type="ORF">J2S76_000234</name>
</gene>
<feature type="transmembrane region" description="Helical" evidence="8">
    <location>
        <begin position="133"/>
        <end position="153"/>
    </location>
</feature>
<dbReference type="InterPro" id="IPR017807">
    <property type="entry name" value="Urea_transporter_bac"/>
</dbReference>
<comment type="similarity">
    <text evidence="2">Belongs to the urea transporter family.</text>
</comment>
<name>A0ABU0DBN3_9HYPH</name>
<dbReference type="InterPro" id="IPR029020">
    <property type="entry name" value="Ammonium/urea_transptr"/>
</dbReference>
<evidence type="ECO:0000256" key="3">
    <source>
        <dbReference type="ARBA" id="ARBA00022475"/>
    </source>
</evidence>
<reference evidence="9 10" key="1">
    <citation type="submission" date="2023-07" db="EMBL/GenBank/DDBJ databases">
        <title>Genomic Encyclopedia of Type Strains, Phase IV (KMG-IV): sequencing the most valuable type-strain genomes for metagenomic binning, comparative biology and taxonomic classification.</title>
        <authorList>
            <person name="Goeker M."/>
        </authorList>
    </citation>
    <scope>NUCLEOTIDE SEQUENCE [LARGE SCALE GENOMIC DNA]</scope>
    <source>
        <strain evidence="9 10">DSM 1277</strain>
    </source>
</reference>
<feature type="transmembrane region" description="Helical" evidence="8">
    <location>
        <begin position="239"/>
        <end position="256"/>
    </location>
</feature>
<keyword evidence="10" id="KW-1185">Reference proteome</keyword>
<feature type="transmembrane region" description="Helical" evidence="8">
    <location>
        <begin position="198"/>
        <end position="227"/>
    </location>
</feature>
<feature type="transmembrane region" description="Helical" evidence="8">
    <location>
        <begin position="263"/>
        <end position="280"/>
    </location>
</feature>
<keyword evidence="3" id="KW-1003">Cell membrane</keyword>
<evidence type="ECO:0000256" key="4">
    <source>
        <dbReference type="ARBA" id="ARBA00022692"/>
    </source>
</evidence>
<dbReference type="InterPro" id="IPR004937">
    <property type="entry name" value="Urea_transporter"/>
</dbReference>
<dbReference type="EMBL" id="JAUSUH010000001">
    <property type="protein sequence ID" value="MDQ0345833.1"/>
    <property type="molecule type" value="Genomic_DNA"/>
</dbReference>
<evidence type="ECO:0000256" key="8">
    <source>
        <dbReference type="SAM" id="Phobius"/>
    </source>
</evidence>
<feature type="transmembrane region" description="Helical" evidence="8">
    <location>
        <begin position="20"/>
        <end position="38"/>
    </location>
</feature>
<protein>
    <submittedName>
        <fullName evidence="9">Urea transporter</fullName>
    </submittedName>
</protein>
<accession>A0ABU0DBN3</accession>
<feature type="region of interest" description="Disordered" evidence="7">
    <location>
        <begin position="326"/>
        <end position="346"/>
    </location>
</feature>
<dbReference type="Pfam" id="PF03253">
    <property type="entry name" value="UT"/>
    <property type="match status" value="1"/>
</dbReference>
<comment type="caution">
    <text evidence="9">The sequence shown here is derived from an EMBL/GenBank/DDBJ whole genome shotgun (WGS) entry which is preliminary data.</text>
</comment>